<name>A0A1H9KDS3_9EURY</name>
<proteinExistence type="predicted"/>
<keyword evidence="3" id="KW-1185">Reference proteome</keyword>
<dbReference type="InterPro" id="IPR016024">
    <property type="entry name" value="ARM-type_fold"/>
</dbReference>
<dbReference type="Gene3D" id="1.25.10.10">
    <property type="entry name" value="Leucine-rich Repeat Variant"/>
    <property type="match status" value="1"/>
</dbReference>
<dbReference type="SUPFAM" id="SSF48371">
    <property type="entry name" value="ARM repeat"/>
    <property type="match status" value="1"/>
</dbReference>
<protein>
    <recommendedName>
        <fullName evidence="4">HEAT repeat-containing protein</fullName>
    </recommendedName>
</protein>
<accession>A0A1H9KDS3</accession>
<feature type="region of interest" description="Disordered" evidence="1">
    <location>
        <begin position="533"/>
        <end position="552"/>
    </location>
</feature>
<evidence type="ECO:0000313" key="2">
    <source>
        <dbReference type="EMBL" id="SEQ97249.1"/>
    </source>
</evidence>
<reference evidence="3" key="1">
    <citation type="submission" date="2016-10" db="EMBL/GenBank/DDBJ databases">
        <authorList>
            <person name="Varghese N."/>
            <person name="Submissions S."/>
        </authorList>
    </citation>
    <scope>NUCLEOTIDE SEQUENCE [LARGE SCALE GENOMIC DNA]</scope>
    <source>
        <strain evidence="3">DSM 25055</strain>
    </source>
</reference>
<gene>
    <name evidence="2" type="ORF">SAMN04489841_2892</name>
</gene>
<evidence type="ECO:0008006" key="4">
    <source>
        <dbReference type="Google" id="ProtNLM"/>
    </source>
</evidence>
<dbReference type="Proteomes" id="UP000199114">
    <property type="component" value="Unassembled WGS sequence"/>
</dbReference>
<dbReference type="STRING" id="1186196.SAMN04489841_2892"/>
<sequence>MPPSESDDLVDLARRLDQADPGERAALAPQVLELLLDDFDWWDNLTPSVVAQFLSMLDGTDPATRSVGVFVAGHVAVYGDEYVDDQSEVAASVFDALGDESPVVRQTAANPRRLGDIVKEALENDEYRPIPRERIAATLFELLHDPDPAVRRRVGKVAFSHGAELIGIHSDPAAAVETLVDTFGDPLNAYCTYTRPVASPRHAALVTLDEGFEEYDGSLLAAHAETVAERLHDDRRGVRSWAARLLDTLASAGVVAVGDIADDVVTAAQRNDSRALGWRFPRLALRVALTRRDAVGPVYEHLRTRFTAANTRTDRWRRNDPDLIAISRLVRAADRSFDPPAETLAAMVARDTAATDKTDPLALLAPDHPEFVADQLRHGYRLLVEGELDHGSRFYRDLVVDVADRNPAAIETVPEILAENLPRSEVRKTLAALVDAHPDLAAHVVPDAFARAEWEPPLRYQHSQLIEETAEHWETVPDGLAETLVETVGTDRSEKRRRFAIRALVAFHEVGLPVLPERFSPFIDLYDQGAFDDDGDPVDPLETDAAEGAGLR</sequence>
<evidence type="ECO:0000313" key="3">
    <source>
        <dbReference type="Proteomes" id="UP000199114"/>
    </source>
</evidence>
<organism evidence="2 3">
    <name type="scientific">Natrinema salaciae</name>
    <dbReference type="NCBI Taxonomy" id="1186196"/>
    <lineage>
        <taxon>Archaea</taxon>
        <taxon>Methanobacteriati</taxon>
        <taxon>Methanobacteriota</taxon>
        <taxon>Stenosarchaea group</taxon>
        <taxon>Halobacteria</taxon>
        <taxon>Halobacteriales</taxon>
        <taxon>Natrialbaceae</taxon>
        <taxon>Natrinema</taxon>
    </lineage>
</organism>
<dbReference type="InterPro" id="IPR011989">
    <property type="entry name" value="ARM-like"/>
</dbReference>
<dbReference type="EMBL" id="FOFD01000003">
    <property type="protein sequence ID" value="SEQ97249.1"/>
    <property type="molecule type" value="Genomic_DNA"/>
</dbReference>
<evidence type="ECO:0000256" key="1">
    <source>
        <dbReference type="SAM" id="MobiDB-lite"/>
    </source>
</evidence>
<dbReference type="AlphaFoldDB" id="A0A1H9KDS3"/>
<feature type="compositionally biased region" description="Acidic residues" evidence="1">
    <location>
        <begin position="533"/>
        <end position="545"/>
    </location>
</feature>